<comment type="similarity">
    <text evidence="1">Belongs to the short-chain dehydrogenases/reductases (SDR) family.</text>
</comment>
<protein>
    <submittedName>
        <fullName evidence="3">Uncharacterized protein</fullName>
    </submittedName>
</protein>
<dbReference type="Proteomes" id="UP000316270">
    <property type="component" value="Chromosome 7"/>
</dbReference>
<organism evidence="3 4">
    <name type="scientific">Venturia effusa</name>
    <dbReference type="NCBI Taxonomy" id="50376"/>
    <lineage>
        <taxon>Eukaryota</taxon>
        <taxon>Fungi</taxon>
        <taxon>Dikarya</taxon>
        <taxon>Ascomycota</taxon>
        <taxon>Pezizomycotina</taxon>
        <taxon>Dothideomycetes</taxon>
        <taxon>Pleosporomycetidae</taxon>
        <taxon>Venturiales</taxon>
        <taxon>Venturiaceae</taxon>
        <taxon>Venturia</taxon>
    </lineage>
</organism>
<evidence type="ECO:0000256" key="2">
    <source>
        <dbReference type="ARBA" id="ARBA00023002"/>
    </source>
</evidence>
<evidence type="ECO:0000256" key="1">
    <source>
        <dbReference type="ARBA" id="ARBA00006484"/>
    </source>
</evidence>
<dbReference type="PRINTS" id="PR00081">
    <property type="entry name" value="GDHRDH"/>
</dbReference>
<dbReference type="Pfam" id="PF00106">
    <property type="entry name" value="adh_short"/>
    <property type="match status" value="1"/>
</dbReference>
<dbReference type="InterPro" id="IPR002347">
    <property type="entry name" value="SDR_fam"/>
</dbReference>
<proteinExistence type="inferred from homology"/>
<keyword evidence="4" id="KW-1185">Reference proteome</keyword>
<dbReference type="GO" id="GO:0016616">
    <property type="term" value="F:oxidoreductase activity, acting on the CH-OH group of donors, NAD or NADP as acceptor"/>
    <property type="evidence" value="ECO:0007669"/>
    <property type="project" value="UniProtKB-ARBA"/>
</dbReference>
<name>A0A517L9N3_9PEZI</name>
<dbReference type="GO" id="GO:0050664">
    <property type="term" value="F:oxidoreductase activity, acting on NAD(P)H, oxygen as acceptor"/>
    <property type="evidence" value="ECO:0007669"/>
    <property type="project" value="TreeGrafter"/>
</dbReference>
<dbReference type="PANTHER" id="PTHR43008:SF8">
    <property type="entry name" value="BENZIL REDUCTASE ((S)-BENZOIN FORMING) IRC24"/>
    <property type="match status" value="1"/>
</dbReference>
<dbReference type="InterPro" id="IPR036291">
    <property type="entry name" value="NAD(P)-bd_dom_sf"/>
</dbReference>
<dbReference type="OrthoDB" id="1933717at2759"/>
<keyword evidence="2" id="KW-0560">Oxidoreductase</keyword>
<dbReference type="AlphaFoldDB" id="A0A517L9N3"/>
<sequence length="268" mass="28823">MTSKEIVLVTGANTGLGLAIVKALVQSGKAYTILLGGRDINKAEAATQQLQAECPEKTSSIYPVQIDIEVDDSIQKLFDEISSRYGRVDTLINNAGASFDSAFQSGQITTLRETWNKSWDVNVSGTNVLTHTLAPLLLQAPNPRLLFITSGTANLTDHDNQALAVNRSPEKGWPKSPAISVPAYRSAKTGLNMLMREWYRTLKNDGVKTWAISPGLLATGLGGNGEEFMKKMGAGDPADGAALIREVVEGKYDEDTGKIVGRAGIQSW</sequence>
<dbReference type="STRING" id="50376.A0A517L9N3"/>
<reference evidence="3 4" key="1">
    <citation type="submission" date="2019-07" db="EMBL/GenBank/DDBJ databases">
        <title>Finished genome of Venturia effusa.</title>
        <authorList>
            <person name="Young C.A."/>
            <person name="Cox M.P."/>
            <person name="Ganley A.R.D."/>
            <person name="David W.J."/>
        </authorList>
    </citation>
    <scope>NUCLEOTIDE SEQUENCE [LARGE SCALE GENOMIC DNA]</scope>
    <source>
        <strain evidence="4">albino</strain>
    </source>
</reference>
<dbReference type="SUPFAM" id="SSF51735">
    <property type="entry name" value="NAD(P)-binding Rossmann-fold domains"/>
    <property type="match status" value="1"/>
</dbReference>
<dbReference type="EMBL" id="CP042191">
    <property type="protein sequence ID" value="QDS72341.1"/>
    <property type="molecule type" value="Genomic_DNA"/>
</dbReference>
<evidence type="ECO:0000313" key="3">
    <source>
        <dbReference type="EMBL" id="QDS72341.1"/>
    </source>
</evidence>
<gene>
    <name evidence="3" type="ORF">FKW77_007929</name>
</gene>
<dbReference type="Gene3D" id="3.40.50.720">
    <property type="entry name" value="NAD(P)-binding Rossmann-like Domain"/>
    <property type="match status" value="1"/>
</dbReference>
<dbReference type="PANTHER" id="PTHR43008">
    <property type="entry name" value="BENZIL REDUCTASE"/>
    <property type="match status" value="1"/>
</dbReference>
<accession>A0A517L9N3</accession>
<evidence type="ECO:0000313" key="4">
    <source>
        <dbReference type="Proteomes" id="UP000316270"/>
    </source>
</evidence>